<evidence type="ECO:0000313" key="4">
    <source>
        <dbReference type="EMBL" id="AMO56343.1"/>
    </source>
</evidence>
<evidence type="ECO:0000259" key="3">
    <source>
        <dbReference type="PROSITE" id="PS51723"/>
    </source>
</evidence>
<reference evidence="4 5" key="1">
    <citation type="journal article" date="2016" name="Front. Microbiol.">
        <title>Genomic Insight into the Host-Endosymbiont Relationship of Endozoicomonas montiporae CL-33(T) with its Coral Host.</title>
        <authorList>
            <person name="Ding J.-Y."/>
            <person name="Shiu J.-H."/>
            <person name="Chen W.-M."/>
            <person name="Chiang Y.-R."/>
            <person name="Tang S.-L."/>
        </authorList>
    </citation>
    <scope>NUCLEOTIDE SEQUENCE [LARGE SCALE GENOMIC DNA]</scope>
    <source>
        <strain evidence="4 5">CL-33</strain>
    </source>
</reference>
<feature type="domain" description="Peptidase M60" evidence="3">
    <location>
        <begin position="455"/>
        <end position="764"/>
    </location>
</feature>
<dbReference type="Gene3D" id="1.10.390.30">
    <property type="entry name" value="Peptidase M60, enhancin-like domain 3"/>
    <property type="match status" value="1"/>
</dbReference>
<evidence type="ECO:0000313" key="5">
    <source>
        <dbReference type="Proteomes" id="UP000071065"/>
    </source>
</evidence>
<keyword evidence="2" id="KW-1133">Transmembrane helix</keyword>
<keyword evidence="2" id="KW-0472">Membrane</keyword>
<name>A0A142BC67_9GAMM</name>
<dbReference type="Pfam" id="PF17291">
    <property type="entry name" value="M60-like_N"/>
    <property type="match status" value="1"/>
</dbReference>
<protein>
    <recommendedName>
        <fullName evidence="3">Peptidase M60 domain-containing protein</fullName>
    </recommendedName>
</protein>
<evidence type="ECO:0000256" key="2">
    <source>
        <dbReference type="SAM" id="Phobius"/>
    </source>
</evidence>
<keyword evidence="1" id="KW-0175">Coiled coil</keyword>
<dbReference type="InterPro" id="IPR031161">
    <property type="entry name" value="Peptidase_M60_dom"/>
</dbReference>
<proteinExistence type="predicted"/>
<accession>A0A142BC67</accession>
<dbReference type="InterPro" id="IPR035423">
    <property type="entry name" value="M60-like_N"/>
</dbReference>
<dbReference type="PANTHER" id="PTHR15730:SF5">
    <property type="entry name" value="SI:CH211-210B2.2-RELATED"/>
    <property type="match status" value="1"/>
</dbReference>
<dbReference type="Pfam" id="PF13402">
    <property type="entry name" value="Peptidase_M60"/>
    <property type="match status" value="1"/>
</dbReference>
<dbReference type="PATRIC" id="fig|570277.3.peg.2414"/>
<organism evidence="4 5">
    <name type="scientific">Endozoicomonas montiporae CL-33</name>
    <dbReference type="NCBI Taxonomy" id="570277"/>
    <lineage>
        <taxon>Bacteria</taxon>
        <taxon>Pseudomonadati</taxon>
        <taxon>Pseudomonadota</taxon>
        <taxon>Gammaproteobacteria</taxon>
        <taxon>Oceanospirillales</taxon>
        <taxon>Endozoicomonadaceae</taxon>
        <taxon>Endozoicomonas</taxon>
    </lineage>
</organism>
<sequence>MPSNRFITVTLNILLLIAVNTKMTASDELNRWESGVHELSPKKNTYLMTDRSLNSPETLDFLTNFITDFMACNPIKTENFPESDRKQFAKDLLFALKNTIASKAGDQDSSIDQVFSMPLYCHTKVILFFVTPANKLQQYQELLFKHAGEGYGSFADTYINQILNIDINTIRNAYGLSSLSRHNFFVENKSSTNKPESSGLTVSTRSYKRQTSRVHPLYQQTFRLQKAHWSEQRVILSILEPEREEPKNCSDFMLAAEASLFFCLSHDQGQVYFETCTGANYQKWCFSKSSMLYPKSKPGYGLTLDNKNHYRVSKIQNITNQINLYNGYIYDESLSTMMGISDTGQVQTHAMREYASRVHFISSIYIAHYLPSLLNKFAISYPHSIDDTKTITNELLRFNLIQYLPERLTVPSPTKEVGTTDILPNKKSSHFLFDLNIERRQVINNVFTYWEEPPYNLLITDKYARPSEEIIINVSSRTILDPEPIYVLINLHTDVLTSDSPNVKSSGFFNRPPRLSVLYRLRNGINRIRPPYGGTIAFASWDSSSEVVDIEVSNAVDAPMFIVNNPLYSSEAIKNNTHLLAPWAVLQGERTSLIVPTDELKTVKNFTSLMNIYDQIVEHHELLWGMEPDDITQAKKHPKHIFVQDTQITTGYGHGGSLIPVMPGWHLTDENKMDFWGIAHELGHSYQGIGWHRAFGTETSVNTYTLHAQLALQKRSKVEEMELFETMIQRIKNKDRNLYPHYTDIVRVHYEKLIFLLQIVYSFPEVGWKLFPEVNRKERAAFLGKEGYRLYYEPQEAIDIFFRTASEVVGHNLEDHFNTWGIIVSDSARDSTKHLPKPDFIISLSQPWKPDSAQKYKEISLKYISLKEDTNKLKNDYSSLINERDTLKKDLHQLQKDNLVQKNKQYNETTFTCALLLQGGAIVILASVLAVKFHKMGLLKRPWRH</sequence>
<dbReference type="InterPro" id="IPR051244">
    <property type="entry name" value="TCAF"/>
</dbReference>
<dbReference type="KEGG" id="emp:EZMO1_2242"/>
<feature type="coiled-coil region" evidence="1">
    <location>
        <begin position="870"/>
        <end position="897"/>
    </location>
</feature>
<feature type="transmembrane region" description="Helical" evidence="2">
    <location>
        <begin position="909"/>
        <end position="931"/>
    </location>
</feature>
<dbReference type="InterPro" id="IPR042279">
    <property type="entry name" value="Pep_M60_3"/>
</dbReference>
<dbReference type="Proteomes" id="UP000071065">
    <property type="component" value="Chromosome"/>
</dbReference>
<dbReference type="SMART" id="SM01276">
    <property type="entry name" value="M60-like"/>
    <property type="match status" value="1"/>
</dbReference>
<keyword evidence="2" id="KW-0812">Transmembrane</keyword>
<dbReference type="PANTHER" id="PTHR15730">
    <property type="entry name" value="EXPERIMENTAL AUTOIMMUNE PROSTATITIS ANTIGEN 2-RELATED"/>
    <property type="match status" value="1"/>
</dbReference>
<dbReference type="STRING" id="570277.EZMO1_2242"/>
<dbReference type="OrthoDB" id="9122461at2"/>
<evidence type="ECO:0000256" key="1">
    <source>
        <dbReference type="SAM" id="Coils"/>
    </source>
</evidence>
<dbReference type="PROSITE" id="PS51723">
    <property type="entry name" value="PEPTIDASE_M60"/>
    <property type="match status" value="1"/>
</dbReference>
<dbReference type="Gene3D" id="3.40.390.80">
    <property type="entry name" value="Peptidase M60, enhancin-like domain 2"/>
    <property type="match status" value="1"/>
</dbReference>
<dbReference type="EMBL" id="CP013251">
    <property type="protein sequence ID" value="AMO56343.1"/>
    <property type="molecule type" value="Genomic_DNA"/>
</dbReference>
<gene>
    <name evidence="4" type="ORF">EZMO1_2242</name>
</gene>
<dbReference type="AlphaFoldDB" id="A0A142BC67"/>